<feature type="transmembrane region" description="Helical" evidence="1">
    <location>
        <begin position="81"/>
        <end position="99"/>
    </location>
</feature>
<proteinExistence type="predicted"/>
<evidence type="ECO:0000313" key="3">
    <source>
        <dbReference type="Proteomes" id="UP000295375"/>
    </source>
</evidence>
<feature type="transmembrane region" description="Helical" evidence="1">
    <location>
        <begin position="49"/>
        <end position="69"/>
    </location>
</feature>
<name>A0A4R6URM6_9GAMM</name>
<evidence type="ECO:0000256" key="1">
    <source>
        <dbReference type="SAM" id="Phobius"/>
    </source>
</evidence>
<sequence length="104" mass="11492">MRMALIKVCPYCLESLPFFRLSWSHLKFALHPEIVCPHCSSRIEEHSRINLVISILTGGVLASSIGRIISRALDVTIHELVLSGTLAITLILVLAYLTAPLKKA</sequence>
<accession>A0A4R6URM6</accession>
<protein>
    <submittedName>
        <fullName evidence="2">Uncharacterized protein</fullName>
    </submittedName>
</protein>
<keyword evidence="3" id="KW-1185">Reference proteome</keyword>
<keyword evidence="1" id="KW-1133">Transmembrane helix</keyword>
<dbReference type="EMBL" id="SNYM01000007">
    <property type="protein sequence ID" value="TDQ48419.1"/>
    <property type="molecule type" value="Genomic_DNA"/>
</dbReference>
<keyword evidence="1" id="KW-0472">Membrane</keyword>
<organism evidence="2 3">
    <name type="scientific">Permianibacter aggregans</name>
    <dbReference type="NCBI Taxonomy" id="1510150"/>
    <lineage>
        <taxon>Bacteria</taxon>
        <taxon>Pseudomonadati</taxon>
        <taxon>Pseudomonadota</taxon>
        <taxon>Gammaproteobacteria</taxon>
        <taxon>Pseudomonadales</taxon>
        <taxon>Pseudomonadaceae</taxon>
        <taxon>Permianibacter</taxon>
    </lineage>
</organism>
<comment type="caution">
    <text evidence="2">The sequence shown here is derived from an EMBL/GenBank/DDBJ whole genome shotgun (WGS) entry which is preliminary data.</text>
</comment>
<dbReference type="Proteomes" id="UP000295375">
    <property type="component" value="Unassembled WGS sequence"/>
</dbReference>
<dbReference type="AlphaFoldDB" id="A0A4R6URM6"/>
<evidence type="ECO:0000313" key="2">
    <source>
        <dbReference type="EMBL" id="TDQ48419.1"/>
    </source>
</evidence>
<keyword evidence="1" id="KW-0812">Transmembrane</keyword>
<reference evidence="2 3" key="1">
    <citation type="submission" date="2019-03" db="EMBL/GenBank/DDBJ databases">
        <title>Genomic Encyclopedia of Type Strains, Phase IV (KMG-IV): sequencing the most valuable type-strain genomes for metagenomic binning, comparative biology and taxonomic classification.</title>
        <authorList>
            <person name="Goeker M."/>
        </authorList>
    </citation>
    <scope>NUCLEOTIDE SEQUENCE [LARGE SCALE GENOMIC DNA]</scope>
    <source>
        <strain evidence="2 3">DSM 103792</strain>
    </source>
</reference>
<gene>
    <name evidence="2" type="ORF">EV696_107156</name>
</gene>